<dbReference type="EnsemblMetazoa" id="CLYHEMT011708.3">
    <property type="protein sequence ID" value="CLYHEMP011708.3"/>
    <property type="gene ID" value="CLYHEMG011708"/>
</dbReference>
<evidence type="ECO:0000313" key="2">
    <source>
        <dbReference type="EnsemblMetazoa" id="CLYHEMP011708.3"/>
    </source>
</evidence>
<sequence length="320" mass="36958">MDISKIRNSFQLKFGLHFISRTIVKEYCRKMSNYMNYSEASKLYDEARVAADAENIYNIFTGLLKKPANKIDLLDIGCGTGNYSYSFMKNGLQSITIADASQEMLNCAKIKMKVFEDKVTAQDIILPNLPFPEKSFDVISCMQVLHHIDSAALKESTKEHLQREDYPNMLETLGQAYNVLKPGGVLVIDVMFEENCESFWWTRLCPIAAKAFKRLRMSQKDMIQSLEKLNFENIVCTYFPGSRLVKKEIYDEIQCIDDPKWRYYLSQYKLVEKSGELDNLIKIVKDAETSGKLKEYFDDWSEKLWTHGNHSAVFAMKPLA</sequence>
<dbReference type="RefSeq" id="XP_066931625.1">
    <property type="nucleotide sequence ID" value="XM_067075524.1"/>
</dbReference>
<keyword evidence="3" id="KW-1185">Reference proteome</keyword>
<dbReference type="SUPFAM" id="SSF53335">
    <property type="entry name" value="S-adenosyl-L-methionine-dependent methyltransferases"/>
    <property type="match status" value="1"/>
</dbReference>
<protein>
    <recommendedName>
        <fullName evidence="1">Methyltransferase type 11 domain-containing protein</fullName>
    </recommendedName>
</protein>
<dbReference type="Gene3D" id="3.40.50.150">
    <property type="entry name" value="Vaccinia Virus protein VP39"/>
    <property type="match status" value="1"/>
</dbReference>
<dbReference type="Pfam" id="PF08241">
    <property type="entry name" value="Methyltransf_11"/>
    <property type="match status" value="1"/>
</dbReference>
<dbReference type="GO" id="GO:0008757">
    <property type="term" value="F:S-adenosylmethionine-dependent methyltransferase activity"/>
    <property type="evidence" value="ECO:0007669"/>
    <property type="project" value="InterPro"/>
</dbReference>
<dbReference type="InterPro" id="IPR029063">
    <property type="entry name" value="SAM-dependent_MTases_sf"/>
</dbReference>
<dbReference type="CDD" id="cd02440">
    <property type="entry name" value="AdoMet_MTases"/>
    <property type="match status" value="1"/>
</dbReference>
<dbReference type="PANTHER" id="PTHR43591">
    <property type="entry name" value="METHYLTRANSFERASE"/>
    <property type="match status" value="1"/>
</dbReference>
<feature type="domain" description="Methyltransferase type 11" evidence="1">
    <location>
        <begin position="74"/>
        <end position="188"/>
    </location>
</feature>
<reference evidence="2" key="1">
    <citation type="submission" date="2021-01" db="UniProtKB">
        <authorList>
            <consortium name="EnsemblMetazoa"/>
        </authorList>
    </citation>
    <scope>IDENTIFICATION</scope>
</reference>
<proteinExistence type="predicted"/>
<dbReference type="Proteomes" id="UP000594262">
    <property type="component" value="Unplaced"/>
</dbReference>
<accession>A0A7M5V8N4</accession>
<dbReference type="GeneID" id="136819291"/>
<dbReference type="OrthoDB" id="7326421at2759"/>
<name>A0A7M5V8N4_9CNID</name>
<dbReference type="InterPro" id="IPR013216">
    <property type="entry name" value="Methyltransf_11"/>
</dbReference>
<dbReference type="AlphaFoldDB" id="A0A7M5V8N4"/>
<organism evidence="2 3">
    <name type="scientific">Clytia hemisphaerica</name>
    <dbReference type="NCBI Taxonomy" id="252671"/>
    <lineage>
        <taxon>Eukaryota</taxon>
        <taxon>Metazoa</taxon>
        <taxon>Cnidaria</taxon>
        <taxon>Hydrozoa</taxon>
        <taxon>Hydroidolina</taxon>
        <taxon>Leptothecata</taxon>
        <taxon>Obeliida</taxon>
        <taxon>Clytiidae</taxon>
        <taxon>Clytia</taxon>
    </lineage>
</organism>
<evidence type="ECO:0000259" key="1">
    <source>
        <dbReference type="Pfam" id="PF08241"/>
    </source>
</evidence>
<evidence type="ECO:0000313" key="3">
    <source>
        <dbReference type="Proteomes" id="UP000594262"/>
    </source>
</evidence>